<dbReference type="GO" id="GO:0016757">
    <property type="term" value="F:glycosyltransferase activity"/>
    <property type="evidence" value="ECO:0007669"/>
    <property type="project" value="InterPro"/>
</dbReference>
<dbReference type="OrthoDB" id="7560678at2"/>
<proteinExistence type="predicted"/>
<dbReference type="EMBL" id="CP025791">
    <property type="protein sequence ID" value="AUP77260.1"/>
    <property type="molecule type" value="Genomic_DNA"/>
</dbReference>
<protein>
    <submittedName>
        <fullName evidence="3">Glycosyltransferase family 1 protein</fullName>
    </submittedName>
</protein>
<organism evidence="3 4">
    <name type="scientific">Flavivirga eckloniae</name>
    <dbReference type="NCBI Taxonomy" id="1803846"/>
    <lineage>
        <taxon>Bacteria</taxon>
        <taxon>Pseudomonadati</taxon>
        <taxon>Bacteroidota</taxon>
        <taxon>Flavobacteriia</taxon>
        <taxon>Flavobacteriales</taxon>
        <taxon>Flavobacteriaceae</taxon>
        <taxon>Flavivirga</taxon>
    </lineage>
</organism>
<name>A0A2K9PJM5_9FLAO</name>
<sequence>MKIVILLSRIDQTGMTTNTLDLVDGLIKEKHDVYLITGGPSEENNPRLDEIYNEFHRLGTHIRTFKTPKGSALSRGITSLLSILRVLYYILKIKPNVIHSESPYMSFIPWLIGKKFVSTLHVNDFVKSFKYKNATHLIAISKETKQYAIDLFEYKEEDITIVNHGVSKSFANSMSDDEKVKFKKDNNIPQDKILIGFVGSIEKRKGHDLLLKAVEHLEDHLKEKIHVIFLGSSKDNTTRPWLDNLIETSNTGHMVSCFDYQDPKPFYDIFDIFVLPSRLEGFALVVIEAMMSRCCAIRSNTEGAYDQIIHGEDGFIFENNDYEELLALLSTTIEDEDLRSAVAKKGQEKALKRFSIEAMTKGTIEVYKKVAV</sequence>
<evidence type="ECO:0000313" key="4">
    <source>
        <dbReference type="Proteomes" id="UP000235826"/>
    </source>
</evidence>
<accession>A0A2K9PJM5</accession>
<dbReference type="Pfam" id="PF00534">
    <property type="entry name" value="Glycos_transf_1"/>
    <property type="match status" value="1"/>
</dbReference>
<dbReference type="Proteomes" id="UP000235826">
    <property type="component" value="Chromosome"/>
</dbReference>
<dbReference type="Pfam" id="PF13439">
    <property type="entry name" value="Glyco_transf_4"/>
    <property type="match status" value="1"/>
</dbReference>
<dbReference type="InterPro" id="IPR050194">
    <property type="entry name" value="Glycosyltransferase_grp1"/>
</dbReference>
<feature type="domain" description="Glycosyltransferase subfamily 4-like N-terminal" evidence="2">
    <location>
        <begin position="14"/>
        <end position="167"/>
    </location>
</feature>
<dbReference type="AlphaFoldDB" id="A0A2K9PJM5"/>
<evidence type="ECO:0000313" key="3">
    <source>
        <dbReference type="EMBL" id="AUP77260.1"/>
    </source>
</evidence>
<evidence type="ECO:0000259" key="2">
    <source>
        <dbReference type="Pfam" id="PF13439"/>
    </source>
</evidence>
<feature type="domain" description="Glycosyl transferase family 1" evidence="1">
    <location>
        <begin position="181"/>
        <end position="348"/>
    </location>
</feature>
<dbReference type="CDD" id="cd03801">
    <property type="entry name" value="GT4_PimA-like"/>
    <property type="match status" value="1"/>
</dbReference>
<dbReference type="Gene3D" id="3.40.50.2000">
    <property type="entry name" value="Glycogen Phosphorylase B"/>
    <property type="match status" value="2"/>
</dbReference>
<reference evidence="3 4" key="1">
    <citation type="submission" date="2018-01" db="EMBL/GenBank/DDBJ databases">
        <title>Complete genome sequence of Flavivirga eckloniae ECD14 isolated from seaweed Ecklonia cava.</title>
        <authorList>
            <person name="Lee J.H."/>
            <person name="Baik K.S."/>
            <person name="Seong C.N."/>
        </authorList>
    </citation>
    <scope>NUCLEOTIDE SEQUENCE [LARGE SCALE GENOMIC DNA]</scope>
    <source>
        <strain evidence="3 4">ECD14</strain>
    </source>
</reference>
<gene>
    <name evidence="3" type="ORF">C1H87_00415</name>
</gene>
<keyword evidence="4" id="KW-1185">Reference proteome</keyword>
<dbReference type="SUPFAM" id="SSF53756">
    <property type="entry name" value="UDP-Glycosyltransferase/glycogen phosphorylase"/>
    <property type="match status" value="1"/>
</dbReference>
<evidence type="ECO:0000259" key="1">
    <source>
        <dbReference type="Pfam" id="PF00534"/>
    </source>
</evidence>
<dbReference type="InterPro" id="IPR028098">
    <property type="entry name" value="Glyco_trans_4-like_N"/>
</dbReference>
<dbReference type="PANTHER" id="PTHR45947:SF3">
    <property type="entry name" value="SULFOQUINOVOSYL TRANSFERASE SQD2"/>
    <property type="match status" value="1"/>
</dbReference>
<dbReference type="PANTHER" id="PTHR45947">
    <property type="entry name" value="SULFOQUINOVOSYL TRANSFERASE SQD2"/>
    <property type="match status" value="1"/>
</dbReference>
<dbReference type="RefSeq" id="WP_102753920.1">
    <property type="nucleotide sequence ID" value="NZ_CP025791.1"/>
</dbReference>
<dbReference type="InterPro" id="IPR001296">
    <property type="entry name" value="Glyco_trans_1"/>
</dbReference>
<dbReference type="KEGG" id="fek:C1H87_00415"/>
<keyword evidence="3" id="KW-0808">Transferase</keyword>